<name>A0A2P2KAR3_RHIMU</name>
<reference evidence="1" key="1">
    <citation type="submission" date="2018-02" db="EMBL/GenBank/DDBJ databases">
        <title>Rhizophora mucronata_Transcriptome.</title>
        <authorList>
            <person name="Meera S.P."/>
            <person name="Sreeshan A."/>
            <person name="Augustine A."/>
        </authorList>
    </citation>
    <scope>NUCLEOTIDE SEQUENCE</scope>
    <source>
        <tissue evidence="1">Leaf</tissue>
    </source>
</reference>
<evidence type="ECO:0000313" key="1">
    <source>
        <dbReference type="EMBL" id="MBX02804.1"/>
    </source>
</evidence>
<dbReference type="EMBL" id="GGEC01022320">
    <property type="protein sequence ID" value="MBX02804.1"/>
    <property type="molecule type" value="Transcribed_RNA"/>
</dbReference>
<proteinExistence type="predicted"/>
<accession>A0A2P2KAR3</accession>
<sequence length="71" mass="8077">MVETSRLQNSKVRFGDVLLINKKRVVQETTPTIIKSTTYFSILLSSVVTFLQSQNVKVSEFAAFFPFVFLS</sequence>
<protein>
    <submittedName>
        <fullName evidence="1">Uncharacterized protein</fullName>
    </submittedName>
</protein>
<organism evidence="1">
    <name type="scientific">Rhizophora mucronata</name>
    <name type="common">Asiatic mangrove</name>
    <dbReference type="NCBI Taxonomy" id="61149"/>
    <lineage>
        <taxon>Eukaryota</taxon>
        <taxon>Viridiplantae</taxon>
        <taxon>Streptophyta</taxon>
        <taxon>Embryophyta</taxon>
        <taxon>Tracheophyta</taxon>
        <taxon>Spermatophyta</taxon>
        <taxon>Magnoliopsida</taxon>
        <taxon>eudicotyledons</taxon>
        <taxon>Gunneridae</taxon>
        <taxon>Pentapetalae</taxon>
        <taxon>rosids</taxon>
        <taxon>fabids</taxon>
        <taxon>Malpighiales</taxon>
        <taxon>Rhizophoraceae</taxon>
        <taxon>Rhizophora</taxon>
    </lineage>
</organism>
<dbReference type="AlphaFoldDB" id="A0A2P2KAR3"/>